<keyword evidence="3" id="KW-1185">Reference proteome</keyword>
<reference evidence="2 3" key="1">
    <citation type="submission" date="2017-04" db="EMBL/GenBank/DDBJ databases">
        <title>Complete Genome Sequence of Streptomyces gilvosporeus F607, a Capable Producer of Natamycin.</title>
        <authorList>
            <person name="Zong G."/>
            <person name="Zhong C."/>
            <person name="Fu J."/>
            <person name="Qin R."/>
            <person name="Cao G."/>
        </authorList>
    </citation>
    <scope>NUCLEOTIDE SEQUENCE [LARGE SCALE GENOMIC DNA]</scope>
    <source>
        <strain evidence="2 3">F607</strain>
    </source>
</reference>
<evidence type="ECO:0000313" key="2">
    <source>
        <dbReference type="EMBL" id="ARF52991.1"/>
    </source>
</evidence>
<dbReference type="Proteomes" id="UP000192726">
    <property type="component" value="Chromosome"/>
</dbReference>
<name>A0A1V0TJ89_9ACTN</name>
<keyword evidence="1" id="KW-0812">Transmembrane</keyword>
<feature type="transmembrane region" description="Helical" evidence="1">
    <location>
        <begin position="127"/>
        <end position="148"/>
    </location>
</feature>
<dbReference type="KEGG" id="sgv:B1H19_01225"/>
<organism evidence="2 3">
    <name type="scientific">Streptomyces gilvosporeus</name>
    <dbReference type="NCBI Taxonomy" id="553510"/>
    <lineage>
        <taxon>Bacteria</taxon>
        <taxon>Bacillati</taxon>
        <taxon>Actinomycetota</taxon>
        <taxon>Actinomycetes</taxon>
        <taxon>Kitasatosporales</taxon>
        <taxon>Streptomycetaceae</taxon>
        <taxon>Streptomyces</taxon>
    </lineage>
</organism>
<protein>
    <submittedName>
        <fullName evidence="2">Uncharacterized protein</fullName>
    </submittedName>
</protein>
<keyword evidence="1" id="KW-0472">Membrane</keyword>
<feature type="transmembrane region" description="Helical" evidence="1">
    <location>
        <begin position="21"/>
        <end position="41"/>
    </location>
</feature>
<evidence type="ECO:0000313" key="3">
    <source>
        <dbReference type="Proteomes" id="UP000192726"/>
    </source>
</evidence>
<evidence type="ECO:0000256" key="1">
    <source>
        <dbReference type="SAM" id="Phobius"/>
    </source>
</evidence>
<feature type="transmembrane region" description="Helical" evidence="1">
    <location>
        <begin position="169"/>
        <end position="196"/>
    </location>
</feature>
<gene>
    <name evidence="2" type="ORF">B1H19_01225</name>
</gene>
<dbReference type="AlphaFoldDB" id="A0A1V0TJ89"/>
<accession>A0A1V0TJ89</accession>
<dbReference type="EMBL" id="CP020569">
    <property type="protein sequence ID" value="ARF52991.1"/>
    <property type="molecule type" value="Genomic_DNA"/>
</dbReference>
<sequence>MGRHTRTLRPGALRSWTRTPIGVLLLLCIVALAGLLLRWALTDFRYATALSGTPGTFSAGHCHTVHQTRGGDVHPCTGTFVATEGRFTDHAAHLDDNPVGVGKPLRLLRESDGGYRRPLVSTAVLDVAAAFGIVWAAAVGAVMVCVGSRRMSAGNGNPTRSKPQLWPSLQLWLTVVAIGSLAAGVLSLVVGVLIALTGH</sequence>
<proteinExistence type="predicted"/>
<keyword evidence="1" id="KW-1133">Transmembrane helix</keyword>